<evidence type="ECO:0000256" key="1">
    <source>
        <dbReference type="SAM" id="SignalP"/>
    </source>
</evidence>
<dbReference type="RefSeq" id="XP_040723816.1">
    <property type="nucleotide sequence ID" value="XM_040870627.1"/>
</dbReference>
<protein>
    <submittedName>
        <fullName evidence="2">Uncharacterized protein</fullName>
    </submittedName>
</protein>
<dbReference type="Proteomes" id="UP000193685">
    <property type="component" value="Unassembled WGS sequence"/>
</dbReference>
<dbReference type="GeneID" id="63787226"/>
<keyword evidence="3" id="KW-1185">Reference proteome</keyword>
<name>A0A1Y2F972_PROLT</name>
<keyword evidence="1" id="KW-0732">Signal</keyword>
<dbReference type="EMBL" id="MCFI01000015">
    <property type="protein sequence ID" value="ORY79445.1"/>
    <property type="molecule type" value="Genomic_DNA"/>
</dbReference>
<proteinExistence type="predicted"/>
<feature type="chain" id="PRO_5010999674" evidence="1">
    <location>
        <begin position="18"/>
        <end position="371"/>
    </location>
</feature>
<reference evidence="2 3" key="1">
    <citation type="submission" date="2016-07" db="EMBL/GenBank/DDBJ databases">
        <title>Pervasive Adenine N6-methylation of Active Genes in Fungi.</title>
        <authorList>
            <consortium name="DOE Joint Genome Institute"/>
            <person name="Mondo S.J."/>
            <person name="Dannebaum R.O."/>
            <person name="Kuo R.C."/>
            <person name="Labutti K."/>
            <person name="Haridas S."/>
            <person name="Kuo A."/>
            <person name="Salamov A."/>
            <person name="Ahrendt S.R."/>
            <person name="Lipzen A."/>
            <person name="Sullivan W."/>
            <person name="Andreopoulos W.B."/>
            <person name="Clum A."/>
            <person name="Lindquist E."/>
            <person name="Daum C."/>
            <person name="Ramamoorthy G.K."/>
            <person name="Gryganskyi A."/>
            <person name="Culley D."/>
            <person name="Magnuson J.K."/>
            <person name="James T.Y."/>
            <person name="O'Malley M.A."/>
            <person name="Stajich J.E."/>
            <person name="Spatafora J.W."/>
            <person name="Visel A."/>
            <person name="Grigoriev I.V."/>
        </authorList>
    </citation>
    <scope>NUCLEOTIDE SEQUENCE [LARGE SCALE GENOMIC DNA]</scope>
    <source>
        <strain evidence="2 3">12-1054</strain>
    </source>
</reference>
<gene>
    <name evidence="2" type="ORF">BCR37DRAFT_388464</name>
</gene>
<comment type="caution">
    <text evidence="2">The sequence shown here is derived from an EMBL/GenBank/DDBJ whole genome shotgun (WGS) entry which is preliminary data.</text>
</comment>
<feature type="signal peptide" evidence="1">
    <location>
        <begin position="1"/>
        <end position="17"/>
    </location>
</feature>
<evidence type="ECO:0000313" key="2">
    <source>
        <dbReference type="EMBL" id="ORY79445.1"/>
    </source>
</evidence>
<accession>A0A1Y2F972</accession>
<dbReference type="AlphaFoldDB" id="A0A1Y2F972"/>
<sequence length="371" mass="42524">MLRSLLGLICFARHVSLHLSLLSSIHQGIRVRVNASNCIQYDTEAYLMVERWSPHSDCEFGTEEVTPKGCWSFAGKRTSRSMPDDEEALSTGFHSEPRQEATISCKTISSEHIADLIYSTARARVDLCLHVMNTSQASFWDVLFRDPVSKSIIQDTTCECTIKMAVQRITTNPPRSTNLEILSNCLFCRPNPFDVGYCATNRLVDRMFSFDMDLRRETWYPKLTQQDDSRAHQIHHGGWGNLVGDQTLPFNCDAELRDEFANQIDNMLSNDNCTIKFYKRADPLYGNIGICCIGVSEHMSPIIKRLALLYENDPLGLAHRKQRQAEVNSVLNELRRWCVNATIHNDLQERLVEGWRAELSKYVQVPEMMFY</sequence>
<organism evidence="2 3">
    <name type="scientific">Protomyces lactucae-debilis</name>
    <dbReference type="NCBI Taxonomy" id="2754530"/>
    <lineage>
        <taxon>Eukaryota</taxon>
        <taxon>Fungi</taxon>
        <taxon>Dikarya</taxon>
        <taxon>Ascomycota</taxon>
        <taxon>Taphrinomycotina</taxon>
        <taxon>Taphrinomycetes</taxon>
        <taxon>Taphrinales</taxon>
        <taxon>Protomycetaceae</taxon>
        <taxon>Protomyces</taxon>
    </lineage>
</organism>
<evidence type="ECO:0000313" key="3">
    <source>
        <dbReference type="Proteomes" id="UP000193685"/>
    </source>
</evidence>